<dbReference type="KEGG" id="smax:FJR03_11000"/>
<sequence length="91" mass="10677">METLNDRLKGEKLELTYPCSWCYKVIATEKAALEQAVRDVLLEREHKLTHSNNSKTGKYVSMNLDLLVHNEDDRQFIYDALKQHQNIKMVL</sequence>
<dbReference type="RefSeq" id="WP_193113556.1">
    <property type="nucleotide sequence ID" value="NZ_CP041165.1"/>
</dbReference>
<reference evidence="1 2" key="1">
    <citation type="submission" date="2019-06" db="EMBL/GenBank/DDBJ databases">
        <title>Sulfurimonas gotlandica sp. nov., a chemoautotrophic and psychrotolerant epsilonproteobacterium isolated from a pelagic redoxcline, and an emended description of the genus Sulfurimonas.</title>
        <authorList>
            <person name="Wang S."/>
            <person name="Jiang L."/>
            <person name="Shao Z."/>
        </authorList>
    </citation>
    <scope>NUCLEOTIDE SEQUENCE [LARGE SCALE GENOMIC DNA]</scope>
    <source>
        <strain evidence="1 2">B2</strain>
    </source>
</reference>
<proteinExistence type="predicted"/>
<keyword evidence="2" id="KW-1185">Reference proteome</keyword>
<gene>
    <name evidence="1" type="ORF">FJR03_11000</name>
</gene>
<dbReference type="SUPFAM" id="SSF117991">
    <property type="entry name" value="YbeD/HP0495-like"/>
    <property type="match status" value="1"/>
</dbReference>
<dbReference type="InterPro" id="IPR027471">
    <property type="entry name" value="YbeD-like_sf"/>
</dbReference>
<dbReference type="AlphaFoldDB" id="A0A7M1AY04"/>
<name>A0A7M1AY04_9BACT</name>
<dbReference type="Proteomes" id="UP000593910">
    <property type="component" value="Chromosome"/>
</dbReference>
<dbReference type="Pfam" id="PF04359">
    <property type="entry name" value="DUF493"/>
    <property type="match status" value="1"/>
</dbReference>
<dbReference type="Gene3D" id="3.30.70.260">
    <property type="match status" value="1"/>
</dbReference>
<evidence type="ECO:0000313" key="2">
    <source>
        <dbReference type="Proteomes" id="UP000593910"/>
    </source>
</evidence>
<protein>
    <submittedName>
        <fullName evidence="1">DUF493 domain-containing protein</fullName>
    </submittedName>
</protein>
<dbReference type="InterPro" id="IPR007454">
    <property type="entry name" value="UPF0250_YbeD-like"/>
</dbReference>
<accession>A0A7M1AY04</accession>
<evidence type="ECO:0000313" key="1">
    <source>
        <dbReference type="EMBL" id="QOP42235.1"/>
    </source>
</evidence>
<organism evidence="1 2">
    <name type="scientific">Sulfurimonas marina</name>
    <dbReference type="NCBI Taxonomy" id="2590551"/>
    <lineage>
        <taxon>Bacteria</taxon>
        <taxon>Pseudomonadati</taxon>
        <taxon>Campylobacterota</taxon>
        <taxon>Epsilonproteobacteria</taxon>
        <taxon>Campylobacterales</taxon>
        <taxon>Sulfurimonadaceae</taxon>
        <taxon>Sulfurimonas</taxon>
    </lineage>
</organism>
<dbReference type="EMBL" id="CP041165">
    <property type="protein sequence ID" value="QOP42235.1"/>
    <property type="molecule type" value="Genomic_DNA"/>
</dbReference>